<dbReference type="AlphaFoldDB" id="A0A1F5ZS75"/>
<dbReference type="Proteomes" id="UP000177383">
    <property type="component" value="Unassembled WGS sequence"/>
</dbReference>
<sequence length="332" mass="38307">MMGITILYNLDKNFKLGREDVLSFQDYITTVYDIEKTLKKIGYKTKLEVIHEENYTILKKIKTDFFFNLCYGIGELPNTEYKIPEVLEKLKIPFSGAGSKSIFLGSDKLKSKKIFVENNIPSPSYQIIKSIKSKLKTRLSFPLIVKPVKTDGSIGIQNNSVVNNSLELWNQVDYVLKTYHQPALVEEYIDGREIRITILGNHNKIEFLTHSELVFSKIFDQKRLWKIDNFDSKNEINSWEYKNTHVSCPAKLSPAVRKKIEYYSKIIWRKFHGSGIARLDIRLKSDTPYFLEINFNPGIGKDDAAFTAAKKAGYSYSSFIQKIINIGLTRDL</sequence>
<dbReference type="InterPro" id="IPR011761">
    <property type="entry name" value="ATP-grasp"/>
</dbReference>
<name>A0A1F5ZS75_9BACT</name>
<dbReference type="PANTHER" id="PTHR23132:SF23">
    <property type="entry name" value="D-ALANINE--D-ALANINE LIGASE B"/>
    <property type="match status" value="1"/>
</dbReference>
<dbReference type="GO" id="GO:0008716">
    <property type="term" value="F:D-alanine-D-alanine ligase activity"/>
    <property type="evidence" value="ECO:0007669"/>
    <property type="project" value="InterPro"/>
</dbReference>
<keyword evidence="3" id="KW-0067">ATP-binding</keyword>
<dbReference type="InterPro" id="IPR013815">
    <property type="entry name" value="ATP_grasp_subdomain_1"/>
</dbReference>
<keyword evidence="2" id="KW-0436">Ligase</keyword>
<evidence type="ECO:0000313" key="5">
    <source>
        <dbReference type="EMBL" id="OGG15185.1"/>
    </source>
</evidence>
<dbReference type="Gene3D" id="3.30.1490.20">
    <property type="entry name" value="ATP-grasp fold, A domain"/>
    <property type="match status" value="1"/>
</dbReference>
<dbReference type="Gene3D" id="3.30.470.20">
    <property type="entry name" value="ATP-grasp fold, B domain"/>
    <property type="match status" value="1"/>
</dbReference>
<comment type="caution">
    <text evidence="5">The sequence shown here is derived from an EMBL/GenBank/DDBJ whole genome shotgun (WGS) entry which is preliminary data.</text>
</comment>
<keyword evidence="3" id="KW-0547">Nucleotide-binding</keyword>
<evidence type="ECO:0000259" key="4">
    <source>
        <dbReference type="PROSITE" id="PS50975"/>
    </source>
</evidence>
<dbReference type="GO" id="GO:0046872">
    <property type="term" value="F:metal ion binding"/>
    <property type="evidence" value="ECO:0007669"/>
    <property type="project" value="InterPro"/>
</dbReference>
<evidence type="ECO:0000256" key="1">
    <source>
        <dbReference type="ARBA" id="ARBA00010871"/>
    </source>
</evidence>
<comment type="similarity">
    <text evidence="1">Belongs to the D-alanine--D-alanine ligase family.</text>
</comment>
<evidence type="ECO:0000256" key="2">
    <source>
        <dbReference type="ARBA" id="ARBA00022598"/>
    </source>
</evidence>
<dbReference type="GO" id="GO:0005524">
    <property type="term" value="F:ATP binding"/>
    <property type="evidence" value="ECO:0007669"/>
    <property type="project" value="UniProtKB-UniRule"/>
</dbReference>
<protein>
    <recommendedName>
        <fullName evidence="4">ATP-grasp domain-containing protein</fullName>
    </recommendedName>
</protein>
<accession>A0A1F5ZS75</accession>
<organism evidence="5 6">
    <name type="scientific">Candidatus Gottesmanbacteria bacterium RIFCSPHIGHO2_01_FULL_39_10</name>
    <dbReference type="NCBI Taxonomy" id="1798375"/>
    <lineage>
        <taxon>Bacteria</taxon>
        <taxon>Candidatus Gottesmaniibacteriota</taxon>
    </lineage>
</organism>
<dbReference type="InterPro" id="IPR011095">
    <property type="entry name" value="Dala_Dala_lig_C"/>
</dbReference>
<proteinExistence type="inferred from homology"/>
<gene>
    <name evidence="5" type="ORF">A2773_04845</name>
</gene>
<evidence type="ECO:0000256" key="3">
    <source>
        <dbReference type="PROSITE-ProRule" id="PRU00409"/>
    </source>
</evidence>
<dbReference type="SUPFAM" id="SSF56059">
    <property type="entry name" value="Glutathione synthetase ATP-binding domain-like"/>
    <property type="match status" value="1"/>
</dbReference>
<dbReference type="EMBL" id="MFJE01000005">
    <property type="protein sequence ID" value="OGG15185.1"/>
    <property type="molecule type" value="Genomic_DNA"/>
</dbReference>
<feature type="domain" description="ATP-grasp" evidence="4">
    <location>
        <begin position="112"/>
        <end position="325"/>
    </location>
</feature>
<dbReference type="STRING" id="1798375.A2773_04845"/>
<dbReference type="PANTHER" id="PTHR23132">
    <property type="entry name" value="D-ALANINE--D-ALANINE LIGASE"/>
    <property type="match status" value="1"/>
</dbReference>
<evidence type="ECO:0000313" key="6">
    <source>
        <dbReference type="Proteomes" id="UP000177383"/>
    </source>
</evidence>
<dbReference type="Pfam" id="PF07478">
    <property type="entry name" value="Dala_Dala_lig_C"/>
    <property type="match status" value="1"/>
</dbReference>
<reference evidence="5 6" key="1">
    <citation type="journal article" date="2016" name="Nat. Commun.">
        <title>Thousands of microbial genomes shed light on interconnected biogeochemical processes in an aquifer system.</title>
        <authorList>
            <person name="Anantharaman K."/>
            <person name="Brown C.T."/>
            <person name="Hug L.A."/>
            <person name="Sharon I."/>
            <person name="Castelle C.J."/>
            <person name="Probst A.J."/>
            <person name="Thomas B.C."/>
            <person name="Singh A."/>
            <person name="Wilkins M.J."/>
            <person name="Karaoz U."/>
            <person name="Brodie E.L."/>
            <person name="Williams K.H."/>
            <person name="Hubbard S.S."/>
            <person name="Banfield J.F."/>
        </authorList>
    </citation>
    <scope>NUCLEOTIDE SEQUENCE [LARGE SCALE GENOMIC DNA]</scope>
</reference>
<dbReference type="PROSITE" id="PS50975">
    <property type="entry name" value="ATP_GRASP"/>
    <property type="match status" value="1"/>
</dbReference>